<keyword evidence="1 3" id="KW-0560">Oxidoreductase</keyword>
<evidence type="ECO:0000313" key="4">
    <source>
        <dbReference type="Proteomes" id="UP000033572"/>
    </source>
</evidence>
<dbReference type="CDD" id="cd19079">
    <property type="entry name" value="AKR_EcYajO-like"/>
    <property type="match status" value="1"/>
</dbReference>
<feature type="domain" description="NADP-dependent oxidoreductase" evidence="2">
    <location>
        <begin position="20"/>
        <end position="320"/>
    </location>
</feature>
<dbReference type="GO" id="GO:0005829">
    <property type="term" value="C:cytosol"/>
    <property type="evidence" value="ECO:0007669"/>
    <property type="project" value="UniProtKB-ARBA"/>
</dbReference>
<comment type="caution">
    <text evidence="3">The sequence shown here is derived from an EMBL/GenBank/DDBJ whole genome shotgun (WGS) entry which is preliminary data.</text>
</comment>
<proteinExistence type="predicted"/>
<dbReference type="RefSeq" id="WP_045254060.1">
    <property type="nucleotide sequence ID" value="NZ_CP031425.1"/>
</dbReference>
<dbReference type="EMBL" id="JYIU01000040">
    <property type="protein sequence ID" value="KJL21797.1"/>
    <property type="molecule type" value="Genomic_DNA"/>
</dbReference>
<dbReference type="PATRIC" id="fig|104336.4.peg.1738"/>
<name>A0A0F0KLN4_9MICO</name>
<evidence type="ECO:0000256" key="1">
    <source>
        <dbReference type="ARBA" id="ARBA00023002"/>
    </source>
</evidence>
<reference evidence="3 4" key="1">
    <citation type="submission" date="2015-02" db="EMBL/GenBank/DDBJ databases">
        <title>Draft genome sequences of ten Microbacterium spp. with emphasis on heavy metal contaminated environments.</title>
        <authorList>
            <person name="Corretto E."/>
        </authorList>
    </citation>
    <scope>NUCLEOTIDE SEQUENCE [LARGE SCALE GENOMIC DNA]</scope>
    <source>
        <strain evidence="3 4">DSM 12966</strain>
    </source>
</reference>
<organism evidence="3 4">
    <name type="scientific">Microbacterium foliorum</name>
    <dbReference type="NCBI Taxonomy" id="104336"/>
    <lineage>
        <taxon>Bacteria</taxon>
        <taxon>Bacillati</taxon>
        <taxon>Actinomycetota</taxon>
        <taxon>Actinomycetes</taxon>
        <taxon>Micrococcales</taxon>
        <taxon>Microbacteriaceae</taxon>
        <taxon>Microbacterium</taxon>
    </lineage>
</organism>
<dbReference type="PANTHER" id="PTHR43364:SF4">
    <property type="entry name" value="NAD(P)-LINKED OXIDOREDUCTASE SUPERFAMILY PROTEIN"/>
    <property type="match status" value="1"/>
</dbReference>
<dbReference type="Gene3D" id="3.20.20.100">
    <property type="entry name" value="NADP-dependent oxidoreductase domain"/>
    <property type="match status" value="1"/>
</dbReference>
<dbReference type="EC" id="1.1.1.-" evidence="3"/>
<dbReference type="GO" id="GO:0016491">
    <property type="term" value="F:oxidoreductase activity"/>
    <property type="evidence" value="ECO:0007669"/>
    <property type="project" value="UniProtKB-KW"/>
</dbReference>
<dbReference type="PANTHER" id="PTHR43364">
    <property type="entry name" value="NADH-SPECIFIC METHYLGLYOXAL REDUCTASE-RELATED"/>
    <property type="match status" value="1"/>
</dbReference>
<dbReference type="Proteomes" id="UP000033572">
    <property type="component" value="Unassembled WGS sequence"/>
</dbReference>
<dbReference type="InterPro" id="IPR036812">
    <property type="entry name" value="NAD(P)_OxRdtase_dom_sf"/>
</dbReference>
<accession>A0A0F0KLN4</accession>
<dbReference type="Pfam" id="PF00248">
    <property type="entry name" value="Aldo_ket_red"/>
    <property type="match status" value="1"/>
</dbReference>
<sequence length="329" mass="36332">MLDTADSVRLGSSGLRISKVVLGCMSFGAPHRGAHGWSLDEETSRPLIRQALEAGITTFDTADVYSDGTSEEFVGRALRDFARREEVVIATKVHGRMGPGANQAGLSRAHILSGIDASLKRLGTDHVDLYQIHRWDPQTPIEETMEALNDVVRSGKARYIGASSMWAWQFAKAQHVAERNGWTRFVSMQDQYNLLQREEEREMHPFCLDSGVGVLPWSPLARGKLTRDWDEKTARTATDAFGATLYRREEESNRAIVEAVAHVAEERGVSRAQIALAWVAQQYAVTAPIVGATKASHIDDAVASAGIRLEDSELEQLQAAYTPREPEGF</sequence>
<dbReference type="AlphaFoldDB" id="A0A0F0KLN4"/>
<evidence type="ECO:0000259" key="2">
    <source>
        <dbReference type="Pfam" id="PF00248"/>
    </source>
</evidence>
<gene>
    <name evidence="3" type="primary">gpr_3</name>
    <name evidence="3" type="ORF">RN50_01698</name>
</gene>
<dbReference type="FunFam" id="3.20.20.100:FF:000004">
    <property type="entry name" value="Oxidoreductase, aldo/keto reductase"/>
    <property type="match status" value="1"/>
</dbReference>
<protein>
    <submittedName>
        <fullName evidence="3">L-glyceraldehyde 3-phosphate reductase</fullName>
        <ecNumber evidence="3">1.1.1.-</ecNumber>
    </submittedName>
</protein>
<evidence type="ECO:0000313" key="3">
    <source>
        <dbReference type="EMBL" id="KJL21797.1"/>
    </source>
</evidence>
<dbReference type="GeneID" id="94442830"/>
<dbReference type="KEGG" id="mfol:DXT68_00320"/>
<keyword evidence="4" id="KW-1185">Reference proteome</keyword>
<dbReference type="SUPFAM" id="SSF51430">
    <property type="entry name" value="NAD(P)-linked oxidoreductase"/>
    <property type="match status" value="1"/>
</dbReference>
<dbReference type="InterPro" id="IPR050523">
    <property type="entry name" value="AKR_Detox_Biosynth"/>
</dbReference>
<dbReference type="InterPro" id="IPR023210">
    <property type="entry name" value="NADP_OxRdtase_dom"/>
</dbReference>